<sequence>DLREEIRLLTSFIYQRESLNVNSHKINFIEEQARELFYGGGTEYDFSLWIQAALLFEHLIIPAKYYVPESLLEFAQDVIDEAKSHECKVERYQVNGDGKKVNAEIWEYSETISKITEWLDEEKGFKEKMKMKFFP</sequence>
<feature type="non-terminal residue" evidence="1">
    <location>
        <position position="1"/>
    </location>
</feature>
<proteinExistence type="predicted"/>
<accession>A0A0F8YVF6</accession>
<dbReference type="EMBL" id="LAZR01054774">
    <property type="protein sequence ID" value="KKK77810.1"/>
    <property type="molecule type" value="Genomic_DNA"/>
</dbReference>
<dbReference type="AlphaFoldDB" id="A0A0F8YVF6"/>
<evidence type="ECO:0000313" key="1">
    <source>
        <dbReference type="EMBL" id="KKK77810.1"/>
    </source>
</evidence>
<gene>
    <name evidence="1" type="ORF">LCGC14_2849840</name>
</gene>
<name>A0A0F8YVF6_9ZZZZ</name>
<reference evidence="1" key="1">
    <citation type="journal article" date="2015" name="Nature">
        <title>Complex archaea that bridge the gap between prokaryotes and eukaryotes.</title>
        <authorList>
            <person name="Spang A."/>
            <person name="Saw J.H."/>
            <person name="Jorgensen S.L."/>
            <person name="Zaremba-Niedzwiedzka K."/>
            <person name="Martijn J."/>
            <person name="Lind A.E."/>
            <person name="van Eijk R."/>
            <person name="Schleper C."/>
            <person name="Guy L."/>
            <person name="Ettema T.J."/>
        </authorList>
    </citation>
    <scope>NUCLEOTIDE SEQUENCE</scope>
</reference>
<protein>
    <submittedName>
        <fullName evidence="1">Uncharacterized protein</fullName>
    </submittedName>
</protein>
<organism evidence="1">
    <name type="scientific">marine sediment metagenome</name>
    <dbReference type="NCBI Taxonomy" id="412755"/>
    <lineage>
        <taxon>unclassified sequences</taxon>
        <taxon>metagenomes</taxon>
        <taxon>ecological metagenomes</taxon>
    </lineage>
</organism>
<comment type="caution">
    <text evidence="1">The sequence shown here is derived from an EMBL/GenBank/DDBJ whole genome shotgun (WGS) entry which is preliminary data.</text>
</comment>